<dbReference type="InterPro" id="IPR046348">
    <property type="entry name" value="SIS_dom_sf"/>
</dbReference>
<proteinExistence type="predicted"/>
<organism evidence="6 7">
    <name type="scientific">Carboxydichorda subterranea</name>
    <dbReference type="NCBI Taxonomy" id="3109565"/>
    <lineage>
        <taxon>Bacteria</taxon>
        <taxon>Bacillati</taxon>
        <taxon>Bacillota</taxon>
        <taxon>Limnochordia</taxon>
        <taxon>Limnochordales</taxon>
        <taxon>Geochordaceae</taxon>
        <taxon>Carboxydichorda</taxon>
    </lineage>
</organism>
<keyword evidence="3" id="KW-0804">Transcription</keyword>
<keyword evidence="7" id="KW-1185">Reference proteome</keyword>
<dbReference type="InterPro" id="IPR000281">
    <property type="entry name" value="HTH_RpiR"/>
</dbReference>
<keyword evidence="2" id="KW-0238">DNA-binding</keyword>
<evidence type="ECO:0000256" key="1">
    <source>
        <dbReference type="ARBA" id="ARBA00023015"/>
    </source>
</evidence>
<feature type="domain" description="HTH rpiR-type" evidence="4">
    <location>
        <begin position="6"/>
        <end position="82"/>
    </location>
</feature>
<dbReference type="EMBL" id="CP141615">
    <property type="protein sequence ID" value="WRP16269.1"/>
    <property type="molecule type" value="Genomic_DNA"/>
</dbReference>
<evidence type="ECO:0000313" key="7">
    <source>
        <dbReference type="Proteomes" id="UP001332192"/>
    </source>
</evidence>
<dbReference type="Proteomes" id="UP001332192">
    <property type="component" value="Chromosome"/>
</dbReference>
<protein>
    <submittedName>
        <fullName evidence="6">MurR/RpiR family transcriptional regulator</fullName>
    </submittedName>
</protein>
<dbReference type="RefSeq" id="WP_324715541.1">
    <property type="nucleotide sequence ID" value="NZ_CP141615.1"/>
</dbReference>
<dbReference type="PANTHER" id="PTHR30514:SF1">
    <property type="entry name" value="HTH-TYPE TRANSCRIPTIONAL REGULATOR HEXR-RELATED"/>
    <property type="match status" value="1"/>
</dbReference>
<dbReference type="PANTHER" id="PTHR30514">
    <property type="entry name" value="GLUCOKINASE"/>
    <property type="match status" value="1"/>
</dbReference>
<gene>
    <name evidence="6" type="ORF">U7230_09160</name>
</gene>
<dbReference type="SUPFAM" id="SSF53697">
    <property type="entry name" value="SIS domain"/>
    <property type="match status" value="1"/>
</dbReference>
<dbReference type="Gene3D" id="1.10.10.10">
    <property type="entry name" value="Winged helix-like DNA-binding domain superfamily/Winged helix DNA-binding domain"/>
    <property type="match status" value="1"/>
</dbReference>
<evidence type="ECO:0000256" key="2">
    <source>
        <dbReference type="ARBA" id="ARBA00023125"/>
    </source>
</evidence>
<dbReference type="InterPro" id="IPR047640">
    <property type="entry name" value="RpiR-like"/>
</dbReference>
<evidence type="ECO:0000313" key="6">
    <source>
        <dbReference type="EMBL" id="WRP16269.1"/>
    </source>
</evidence>
<dbReference type="Gene3D" id="3.40.50.10490">
    <property type="entry name" value="Glucose-6-phosphate isomerase like protein, domain 1"/>
    <property type="match status" value="1"/>
</dbReference>
<keyword evidence="1" id="KW-0805">Transcription regulation</keyword>
<evidence type="ECO:0000256" key="3">
    <source>
        <dbReference type="ARBA" id="ARBA00023163"/>
    </source>
</evidence>
<reference evidence="6 7" key="1">
    <citation type="journal article" date="2024" name="Front. Microbiol.">
        <title>Novel thermophilic genera Geochorda gen. nov. and Carboxydochorda gen. nov. from the deep terrestrial subsurface reveal the ecophysiological diversity in the class Limnochordia.</title>
        <authorList>
            <person name="Karnachuk O.V."/>
            <person name="Lukina A.P."/>
            <person name="Avakyan M.R."/>
            <person name="Kadnikov V.V."/>
            <person name="Begmatov S."/>
            <person name="Beletsky A.V."/>
            <person name="Vlasova K.G."/>
            <person name="Novikov A.A."/>
            <person name="Shcherbakova V.A."/>
            <person name="Mardanov A.V."/>
            <person name="Ravin N.V."/>
        </authorList>
    </citation>
    <scope>NUCLEOTIDE SEQUENCE [LARGE SCALE GENOMIC DNA]</scope>
    <source>
        <strain evidence="6 7">L945</strain>
    </source>
</reference>
<name>A0ABZ1BU03_9FIRM</name>
<feature type="domain" description="SIS" evidence="5">
    <location>
        <begin position="129"/>
        <end position="269"/>
    </location>
</feature>
<dbReference type="InterPro" id="IPR036388">
    <property type="entry name" value="WH-like_DNA-bd_sf"/>
</dbReference>
<evidence type="ECO:0000259" key="5">
    <source>
        <dbReference type="PROSITE" id="PS51464"/>
    </source>
</evidence>
<dbReference type="InterPro" id="IPR009057">
    <property type="entry name" value="Homeodomain-like_sf"/>
</dbReference>
<dbReference type="InterPro" id="IPR035472">
    <property type="entry name" value="RpiR-like_SIS"/>
</dbReference>
<accession>A0ABZ1BU03</accession>
<dbReference type="PROSITE" id="PS51464">
    <property type="entry name" value="SIS"/>
    <property type="match status" value="1"/>
</dbReference>
<dbReference type="Pfam" id="PF01418">
    <property type="entry name" value="HTH_6"/>
    <property type="match status" value="1"/>
</dbReference>
<dbReference type="Pfam" id="PF01380">
    <property type="entry name" value="SIS"/>
    <property type="match status" value="1"/>
</dbReference>
<dbReference type="PROSITE" id="PS51071">
    <property type="entry name" value="HTH_RPIR"/>
    <property type="match status" value="1"/>
</dbReference>
<dbReference type="CDD" id="cd05013">
    <property type="entry name" value="SIS_RpiR"/>
    <property type="match status" value="1"/>
</dbReference>
<dbReference type="InterPro" id="IPR001347">
    <property type="entry name" value="SIS_dom"/>
</dbReference>
<dbReference type="SUPFAM" id="SSF46689">
    <property type="entry name" value="Homeodomain-like"/>
    <property type="match status" value="1"/>
</dbReference>
<evidence type="ECO:0000259" key="4">
    <source>
        <dbReference type="PROSITE" id="PS51071"/>
    </source>
</evidence>
<sequence>MGPLPERCLARVRGVYTGLRPAEQRVADYLLAHPDRALALSVTELASAARTSESTVVKFAQKLGYGGYRQLRLALALESGTGVPRPVPVYGEIETTDSLETIRSKLLAAYTSTLHETMELLDPPLWDRAADALARARRIHFYGVGASGFVALDAQHKFARIGMDAWAYTDPHLASAFAALLEQGDVAVGISHSGGTLDTLHALRAAREAGATTMCITHRMDAPIVELASIALFTSGHEAPFRSGAIVSRMAQLAVVDALFIAVAIRRGADAMRRLLASREAVEEKHVGPGKAWRDT</sequence>